<reference evidence="2" key="1">
    <citation type="journal article" date="2020" name="Nature">
        <title>Giant virus diversity and host interactions through global metagenomics.</title>
        <authorList>
            <person name="Schulz F."/>
            <person name="Roux S."/>
            <person name="Paez-Espino D."/>
            <person name="Jungbluth S."/>
            <person name="Walsh D.A."/>
            <person name="Denef V.J."/>
            <person name="McMahon K.D."/>
            <person name="Konstantinidis K.T."/>
            <person name="Eloe-Fadrosh E.A."/>
            <person name="Kyrpides N.C."/>
            <person name="Woyke T."/>
        </authorList>
    </citation>
    <scope>NUCLEOTIDE SEQUENCE</scope>
    <source>
        <strain evidence="2">GVMAG-M-3300025676-16</strain>
    </source>
</reference>
<dbReference type="InterPro" id="IPR014001">
    <property type="entry name" value="Helicase_ATP-bd"/>
</dbReference>
<dbReference type="InterPro" id="IPR000330">
    <property type="entry name" value="SNF2_N"/>
</dbReference>
<dbReference type="PROSITE" id="PS51192">
    <property type="entry name" value="HELICASE_ATP_BIND_1"/>
    <property type="match status" value="1"/>
</dbReference>
<evidence type="ECO:0000259" key="1">
    <source>
        <dbReference type="PROSITE" id="PS51192"/>
    </source>
</evidence>
<dbReference type="PANTHER" id="PTHR45629">
    <property type="entry name" value="SNF2/RAD54 FAMILY MEMBER"/>
    <property type="match status" value="1"/>
</dbReference>
<dbReference type="GO" id="GO:0005524">
    <property type="term" value="F:ATP binding"/>
    <property type="evidence" value="ECO:0007669"/>
    <property type="project" value="InterPro"/>
</dbReference>
<proteinExistence type="predicted"/>
<dbReference type="PANTHER" id="PTHR45629:SF7">
    <property type="entry name" value="DNA EXCISION REPAIR PROTEIN ERCC-6-RELATED"/>
    <property type="match status" value="1"/>
</dbReference>
<dbReference type="Pfam" id="PF00176">
    <property type="entry name" value="SNF2-rel_dom"/>
    <property type="match status" value="1"/>
</dbReference>
<dbReference type="Gene3D" id="3.40.50.300">
    <property type="entry name" value="P-loop containing nucleotide triphosphate hydrolases"/>
    <property type="match status" value="2"/>
</dbReference>
<name>A0A6C0IZC0_9ZZZZ</name>
<dbReference type="AlphaFoldDB" id="A0A6C0IZC0"/>
<dbReference type="InterPro" id="IPR027417">
    <property type="entry name" value="P-loop_NTPase"/>
</dbReference>
<accession>A0A6C0IZC0</accession>
<dbReference type="EMBL" id="MN740295">
    <property type="protein sequence ID" value="QHT98701.1"/>
    <property type="molecule type" value="Genomic_DNA"/>
</dbReference>
<evidence type="ECO:0000313" key="2">
    <source>
        <dbReference type="EMBL" id="QHT98701.1"/>
    </source>
</evidence>
<sequence>MINDIVDFLPKYPNINNFQNEMLNTYTDFYRSIFLKKEFNDLSLEKIEALPEKKGDLFKHQKLIARFLSSHTLYDQMLLVHDMGTGKTCSAVAVVEQIRKEANNFKGALYLAKGTALINNFIDELIFKCTDGKYIPDNFSSLTELEKVHREKKMINDFYNWGTFEIFTKEITRSSDEEIIKKYSNHIIIIDEIHNIRIQKKDNDKIKLYKQFWRFLHLVKDCKILLLSGTPMKDGIEEIASVMNLILPVEKQLPVQEDFIEDFFIEKSEDLYEIKEDMKNRLYDLFKGRVSYLRAMYSDVKRIYEGEKLGPLQYFNVYPGIMSEFQGKNYLQALLLDKEDRKGIYTKSRQASLFVFPDGSYGDEGYKKYIIQSGGKQKLGKSTTKSFKLNDSLINEIKAPTHEEMLKKLYKFSSKYAQSIQKILQSHEQGKLVFVYNEYVQGSGLILFGKLLELFSFSKATGKEEHNSEKPRYASLTNMTATNKQLKELVDRYNQPDNMNGKIISVIMGSRKISEGFSLKNVQVEDIQTPWFNYSETSQAIARGIRVGSHNDLIKRGQNVEIEIYQRVSLPTNGPKDSIDLLMYEISEKKDISIKSVMRIIKEAAWDCALTYKRNYIDGEDGSPECDYKECDYQCVGVPKDLIYSSKDELDISTYQLYYSDTVKIITKDLQQVFLNKFSLFYDEIEFMFSDRFSDFEILSSLQKITNENISFTNMYGFTSYLREDNNKYFLIDSLSVKGNYLSEFYTKYPTISNNKSFMESFEPIYYQELPQIIRKLCNSSTIEEVSTILNILPKELLEMILESSLIAQNKNVNKNIIARGLILEYFKGNYAEIDGVMVSWYLYSDFQIIRCLKGNEFEECNDYEEKVEKYLSSLQKSLEQNPKQVYGLINKTSDDFCIRDVREEISEKGNKVKTGKRCTNWKLNQLNELIIYHLKLPIPKEMLNTQETKLVDEISSQLENAGDDEKEVKNVAKRIKQKFKTKLEKDFKQIKENTDFLKLDKKDLLRVTFWMTTKLNRKCELLRSWFENNNLIQYDDECGKHGKLKKK</sequence>
<organism evidence="2">
    <name type="scientific">viral metagenome</name>
    <dbReference type="NCBI Taxonomy" id="1070528"/>
    <lineage>
        <taxon>unclassified sequences</taxon>
        <taxon>metagenomes</taxon>
        <taxon>organismal metagenomes</taxon>
    </lineage>
</organism>
<dbReference type="InterPro" id="IPR050496">
    <property type="entry name" value="SNF2_RAD54_helicase_repair"/>
</dbReference>
<dbReference type="SMART" id="SM00487">
    <property type="entry name" value="DEXDc"/>
    <property type="match status" value="1"/>
</dbReference>
<feature type="domain" description="Helicase ATP-binding" evidence="1">
    <location>
        <begin position="68"/>
        <end position="249"/>
    </location>
</feature>
<protein>
    <recommendedName>
        <fullName evidence="1">Helicase ATP-binding domain-containing protein</fullName>
    </recommendedName>
</protein>
<dbReference type="SUPFAM" id="SSF52540">
    <property type="entry name" value="P-loop containing nucleoside triphosphate hydrolases"/>
    <property type="match status" value="2"/>
</dbReference>